<protein>
    <submittedName>
        <fullName evidence="2">Uncharacterized protein</fullName>
    </submittedName>
</protein>
<accession>A0A3P7KBS8</accession>
<feature type="compositionally biased region" description="Polar residues" evidence="1">
    <location>
        <begin position="172"/>
        <end position="188"/>
    </location>
</feature>
<dbReference type="Proteomes" id="UP000270094">
    <property type="component" value="Unassembled WGS sequence"/>
</dbReference>
<keyword evidence="3" id="KW-1185">Reference proteome</keyword>
<feature type="compositionally biased region" description="Basic and acidic residues" evidence="1">
    <location>
        <begin position="35"/>
        <end position="48"/>
    </location>
</feature>
<dbReference type="EMBL" id="UYYB01009835">
    <property type="protein sequence ID" value="VDM68745.1"/>
    <property type="molecule type" value="Genomic_DNA"/>
</dbReference>
<feature type="compositionally biased region" description="Basic and acidic residues" evidence="1">
    <location>
        <begin position="101"/>
        <end position="111"/>
    </location>
</feature>
<reference evidence="2 3" key="1">
    <citation type="submission" date="2018-11" db="EMBL/GenBank/DDBJ databases">
        <authorList>
            <consortium name="Pathogen Informatics"/>
        </authorList>
    </citation>
    <scope>NUCLEOTIDE SEQUENCE [LARGE SCALE GENOMIC DNA]</scope>
</reference>
<dbReference type="OrthoDB" id="28335at2759"/>
<gene>
    <name evidence="2" type="ORF">SVUK_LOCUS3743</name>
</gene>
<feature type="compositionally biased region" description="Basic and acidic residues" evidence="1">
    <location>
        <begin position="146"/>
        <end position="164"/>
    </location>
</feature>
<sequence length="222" mass="23671">MDEDNLFGGDLSDSSSDEETETENSNAASQNSVVVKEEQGVVKEEKGATSKPKVTFSLADDEESNDGMSVLSGLGDSGALNMPISKASKRKAPSPSPSNTEAKRVKSEGHLAESTSTADFQEALSLLNDPTGDAFAAPTAPAPRKIIKDKSKAGLVKKEKDVRFAPDVAQNEKPSTSQQKPPESLTSKADNEEEDSLPIKPLNEEDELLRLKMQVAPQIKTA</sequence>
<name>A0A3P7KBS8_STRVU</name>
<feature type="region of interest" description="Disordered" evidence="1">
    <location>
        <begin position="1"/>
        <end position="117"/>
    </location>
</feature>
<evidence type="ECO:0000313" key="2">
    <source>
        <dbReference type="EMBL" id="VDM68745.1"/>
    </source>
</evidence>
<dbReference type="AlphaFoldDB" id="A0A3P7KBS8"/>
<proteinExistence type="predicted"/>
<feature type="region of interest" description="Disordered" evidence="1">
    <location>
        <begin position="129"/>
        <end position="205"/>
    </location>
</feature>
<evidence type="ECO:0000256" key="1">
    <source>
        <dbReference type="SAM" id="MobiDB-lite"/>
    </source>
</evidence>
<evidence type="ECO:0000313" key="3">
    <source>
        <dbReference type="Proteomes" id="UP000270094"/>
    </source>
</evidence>
<organism evidence="2 3">
    <name type="scientific">Strongylus vulgaris</name>
    <name type="common">Blood worm</name>
    <dbReference type="NCBI Taxonomy" id="40348"/>
    <lineage>
        <taxon>Eukaryota</taxon>
        <taxon>Metazoa</taxon>
        <taxon>Ecdysozoa</taxon>
        <taxon>Nematoda</taxon>
        <taxon>Chromadorea</taxon>
        <taxon>Rhabditida</taxon>
        <taxon>Rhabditina</taxon>
        <taxon>Rhabditomorpha</taxon>
        <taxon>Strongyloidea</taxon>
        <taxon>Strongylidae</taxon>
        <taxon>Strongylus</taxon>
    </lineage>
</organism>